<dbReference type="Pfam" id="PF00008">
    <property type="entry name" value="EGF"/>
    <property type="match status" value="1"/>
</dbReference>
<dbReference type="EMBL" id="VSWD01000001">
    <property type="protein sequence ID" value="KAK3108765.1"/>
    <property type="molecule type" value="Genomic_DNA"/>
</dbReference>
<comment type="caution">
    <text evidence="1">Lacks conserved residue(s) required for the propagation of feature annotation.</text>
</comment>
<dbReference type="PROSITE" id="PS50026">
    <property type="entry name" value="EGF_3"/>
    <property type="match status" value="1"/>
</dbReference>
<keyword evidence="1" id="KW-1015">Disulfide bond</keyword>
<evidence type="ECO:0000259" key="2">
    <source>
        <dbReference type="PROSITE" id="PS50026"/>
    </source>
</evidence>
<comment type="caution">
    <text evidence="3">The sequence shown here is derived from an EMBL/GenBank/DDBJ whole genome shotgun (WGS) entry which is preliminary data.</text>
</comment>
<evidence type="ECO:0000313" key="4">
    <source>
        <dbReference type="Proteomes" id="UP001186944"/>
    </source>
</evidence>
<dbReference type="CDD" id="cd00054">
    <property type="entry name" value="EGF_CA"/>
    <property type="match status" value="1"/>
</dbReference>
<organism evidence="3 4">
    <name type="scientific">Pinctada imbricata</name>
    <name type="common">Atlantic pearl-oyster</name>
    <name type="synonym">Pinctada martensii</name>
    <dbReference type="NCBI Taxonomy" id="66713"/>
    <lineage>
        <taxon>Eukaryota</taxon>
        <taxon>Metazoa</taxon>
        <taxon>Spiralia</taxon>
        <taxon>Lophotrochozoa</taxon>
        <taxon>Mollusca</taxon>
        <taxon>Bivalvia</taxon>
        <taxon>Autobranchia</taxon>
        <taxon>Pteriomorphia</taxon>
        <taxon>Pterioida</taxon>
        <taxon>Pterioidea</taxon>
        <taxon>Pteriidae</taxon>
        <taxon>Pinctada</taxon>
    </lineage>
</organism>
<dbReference type="SMART" id="SM00181">
    <property type="entry name" value="EGF"/>
    <property type="match status" value="1"/>
</dbReference>
<proteinExistence type="predicted"/>
<dbReference type="FunFam" id="2.10.25.10:FF:000602">
    <property type="entry name" value="Notch receptor protein"/>
    <property type="match status" value="1"/>
</dbReference>
<dbReference type="SUPFAM" id="SSF57196">
    <property type="entry name" value="EGF/Laminin"/>
    <property type="match status" value="1"/>
</dbReference>
<dbReference type="InterPro" id="IPR036056">
    <property type="entry name" value="Fibrinogen-like_C"/>
</dbReference>
<evidence type="ECO:0000256" key="1">
    <source>
        <dbReference type="PROSITE-ProRule" id="PRU00076"/>
    </source>
</evidence>
<dbReference type="InterPro" id="IPR000742">
    <property type="entry name" value="EGF"/>
</dbReference>
<dbReference type="Gene3D" id="2.10.25.10">
    <property type="entry name" value="Laminin"/>
    <property type="match status" value="1"/>
</dbReference>
<dbReference type="PANTHER" id="PTHR21301:SF10">
    <property type="entry name" value="REVERSE TRANSCRIPTASE DOMAIN-CONTAINING PROTEIN"/>
    <property type="match status" value="1"/>
</dbReference>
<dbReference type="PANTHER" id="PTHR21301">
    <property type="entry name" value="REVERSE TRANSCRIPTASE"/>
    <property type="match status" value="1"/>
</dbReference>
<sequence>MDEFPPLSQSSPCHRHENIKTKHKNVSLSSTKCLDDSVTSSMSDESYDTDHTQSCMDITSLSDVEHPYKNPIVNRLDSKFLTTDKQIELLQTADSTQVDIPKGVKQNVFFLVDNTENVRNRAIGKRSEYPDDCGIWKQGSNVTKAEYFLKTQIGLKLIKRSKDGTFYRILKGKNVPLSPQPEREQVIFVKRKYSVLARQEGYRKRVTWFEDCPHEGIAIVEYLGEYPLTNISVHGNAKTASRPYQRLNNKQKAVIRQGLQDNKAPREIKESLEKNNQSPDVIRDTEIQPSCSGFAFVHDSASLIVVEANPGHSDSCRDIYIGGSTQNGTYQIYNRKNQGYNVYCEFHKDYGYTYVSRTAGRVEININDLYTTKEHVKVRIQKFDLNQAEVILENLSRYKRQYPLAFFYNRNDGYALPQNHAALAPYLYLGFLPKSAANHIQPQGYRANGRDFAFANCDHNPNSYMAFFFNPDYKKEFPYVNRNFDYNLMHGWINVARDLPPKYHMAGEYYFLYEMHMGGCGGYAVSHHFDNIVGAALGLRFEFHDPCNSNPCMNGGICFSESETAYDCECPNGFDGLRCEIETQSLEARPTYLRKSLTRYIDDVLSINNPKFADYLSSIFPSELEVKETTETNNSASYLDIMLSYDTDGPMNTSLYDKRDDFNFSITNFPFLSSNIPSSPAYGVFISQLIRYARASTKYIDFVLRARRLSDKLLSQGYDCDRLKSSLRKFYGRYGELVIHYDVPLSRMVGDILS</sequence>
<name>A0AA88YX38_PINIB</name>
<evidence type="ECO:0000313" key="3">
    <source>
        <dbReference type="EMBL" id="KAK3108765.1"/>
    </source>
</evidence>
<protein>
    <recommendedName>
        <fullName evidence="2">EGF-like domain-containing protein</fullName>
    </recommendedName>
</protein>
<dbReference type="AlphaFoldDB" id="A0AA88YX38"/>
<keyword evidence="1" id="KW-0245">EGF-like domain</keyword>
<reference evidence="3" key="1">
    <citation type="submission" date="2019-08" db="EMBL/GenBank/DDBJ databases">
        <title>The improved chromosome-level genome for the pearl oyster Pinctada fucata martensii using PacBio sequencing and Hi-C.</title>
        <authorList>
            <person name="Zheng Z."/>
        </authorList>
    </citation>
    <scope>NUCLEOTIDE SEQUENCE</scope>
    <source>
        <strain evidence="3">ZZ-2019</strain>
        <tissue evidence="3">Adductor muscle</tissue>
    </source>
</reference>
<dbReference type="InterPro" id="IPR014716">
    <property type="entry name" value="Fibrinogen_a/b/g_C_1"/>
</dbReference>
<accession>A0AA88YX38</accession>
<gene>
    <name evidence="3" type="ORF">FSP39_015175</name>
</gene>
<dbReference type="PROSITE" id="PS01186">
    <property type="entry name" value="EGF_2"/>
    <property type="match status" value="1"/>
</dbReference>
<feature type="domain" description="EGF-like" evidence="2">
    <location>
        <begin position="543"/>
        <end position="580"/>
    </location>
</feature>
<feature type="disulfide bond" evidence="1">
    <location>
        <begin position="570"/>
        <end position="579"/>
    </location>
</feature>
<dbReference type="Proteomes" id="UP001186944">
    <property type="component" value="Unassembled WGS sequence"/>
</dbReference>
<keyword evidence="4" id="KW-1185">Reference proteome</keyword>
<dbReference type="Gene3D" id="3.90.215.10">
    <property type="entry name" value="Gamma Fibrinogen, chain A, domain 1"/>
    <property type="match status" value="1"/>
</dbReference>
<dbReference type="SUPFAM" id="SSF56496">
    <property type="entry name" value="Fibrinogen C-terminal domain-like"/>
    <property type="match status" value="1"/>
</dbReference>
<dbReference type="PROSITE" id="PS00022">
    <property type="entry name" value="EGF_1"/>
    <property type="match status" value="1"/>
</dbReference>